<dbReference type="EMBL" id="SRYG01000007">
    <property type="protein sequence ID" value="TGY66359.1"/>
    <property type="molecule type" value="Genomic_DNA"/>
</dbReference>
<protein>
    <submittedName>
        <fullName evidence="1">Uncharacterized protein</fullName>
    </submittedName>
</protein>
<keyword evidence="2" id="KW-1185">Reference proteome</keyword>
<gene>
    <name evidence="1" type="ORF">E5336_04675</name>
</gene>
<sequence length="103" mass="12138">MKIVYNKLVRDRIPEMITKDGKTCQICSLDETAYRKTLKQKLLEEVNELRDAPSKEAMILEMADVLEVLEALQKSYGLDLNEILSTKRQNRMESLKRRSFWNM</sequence>
<proteinExistence type="predicted"/>
<organism evidence="1 2">
    <name type="scientific">Dubosiella muris</name>
    <dbReference type="NCBI Taxonomy" id="3038133"/>
    <lineage>
        <taxon>Bacteria</taxon>
        <taxon>Bacillati</taxon>
        <taxon>Bacillota</taxon>
        <taxon>Erysipelotrichia</taxon>
        <taxon>Erysipelotrichales</taxon>
        <taxon>Erysipelotrichaceae</taxon>
        <taxon>Dubosiella</taxon>
    </lineage>
</organism>
<reference evidence="1" key="1">
    <citation type="submission" date="2019-04" db="EMBL/GenBank/DDBJ databases">
        <title>Microbes associate with the intestines of laboratory mice.</title>
        <authorList>
            <person name="Navarre W."/>
            <person name="Wong E."/>
            <person name="Huang K."/>
            <person name="Tropini C."/>
            <person name="Ng K."/>
            <person name="Yu B."/>
        </authorList>
    </citation>
    <scope>NUCLEOTIDE SEQUENCE</scope>
    <source>
        <strain evidence="1">NM09_H32</strain>
    </source>
</reference>
<accession>A0AC61R7V5</accession>
<dbReference type="Proteomes" id="UP000308836">
    <property type="component" value="Unassembled WGS sequence"/>
</dbReference>
<evidence type="ECO:0000313" key="1">
    <source>
        <dbReference type="EMBL" id="TGY66359.1"/>
    </source>
</evidence>
<comment type="caution">
    <text evidence="1">The sequence shown here is derived from an EMBL/GenBank/DDBJ whole genome shotgun (WGS) entry which is preliminary data.</text>
</comment>
<evidence type="ECO:0000313" key="2">
    <source>
        <dbReference type="Proteomes" id="UP000308836"/>
    </source>
</evidence>
<name>A0AC61R7V5_9FIRM</name>